<keyword evidence="1 3" id="KW-0853">WD repeat</keyword>
<dbReference type="InterPro" id="IPR036322">
    <property type="entry name" value="WD40_repeat_dom_sf"/>
</dbReference>
<evidence type="ECO:0000313" key="5">
    <source>
        <dbReference type="EMBL" id="CAL1705733.1"/>
    </source>
</evidence>
<evidence type="ECO:0000256" key="3">
    <source>
        <dbReference type="PROSITE-ProRule" id="PRU00221"/>
    </source>
</evidence>
<reference evidence="6" key="1">
    <citation type="submission" date="2024-04" db="EMBL/GenBank/DDBJ databases">
        <authorList>
            <person name="Shaw F."/>
            <person name="Minotto A."/>
        </authorList>
    </citation>
    <scope>NUCLEOTIDE SEQUENCE [LARGE SCALE GENOMIC DNA]</scope>
</reference>
<dbReference type="PRINTS" id="PR00320">
    <property type="entry name" value="GPROTEINBRPT"/>
</dbReference>
<name>A0ABP1DFC7_9APHY</name>
<feature type="domain" description="F-box" evidence="4">
    <location>
        <begin position="62"/>
        <end position="108"/>
    </location>
</feature>
<dbReference type="InterPro" id="IPR015943">
    <property type="entry name" value="WD40/YVTN_repeat-like_dom_sf"/>
</dbReference>
<dbReference type="InterPro" id="IPR001810">
    <property type="entry name" value="F-box_dom"/>
</dbReference>
<dbReference type="PANTHER" id="PTHR19848">
    <property type="entry name" value="WD40 REPEAT PROTEIN"/>
    <property type="match status" value="1"/>
</dbReference>
<proteinExistence type="predicted"/>
<accession>A0ABP1DFC7</accession>
<dbReference type="CDD" id="cd00200">
    <property type="entry name" value="WD40"/>
    <property type="match status" value="1"/>
</dbReference>
<dbReference type="Proteomes" id="UP001497453">
    <property type="component" value="Chromosome 3"/>
</dbReference>
<organism evidence="5 6">
    <name type="scientific">Somion occarium</name>
    <dbReference type="NCBI Taxonomy" id="3059160"/>
    <lineage>
        <taxon>Eukaryota</taxon>
        <taxon>Fungi</taxon>
        <taxon>Dikarya</taxon>
        <taxon>Basidiomycota</taxon>
        <taxon>Agaricomycotina</taxon>
        <taxon>Agaricomycetes</taxon>
        <taxon>Polyporales</taxon>
        <taxon>Cerrenaceae</taxon>
        <taxon>Somion</taxon>
    </lineage>
</organism>
<dbReference type="InterPro" id="IPR020472">
    <property type="entry name" value="WD40_PAC1"/>
</dbReference>
<dbReference type="SMART" id="SM00320">
    <property type="entry name" value="WD40"/>
    <property type="match status" value="7"/>
</dbReference>
<dbReference type="Gene3D" id="1.20.1280.50">
    <property type="match status" value="1"/>
</dbReference>
<dbReference type="PROSITE" id="PS50082">
    <property type="entry name" value="WD_REPEATS_2"/>
    <property type="match status" value="4"/>
</dbReference>
<dbReference type="SUPFAM" id="SSF50978">
    <property type="entry name" value="WD40 repeat-like"/>
    <property type="match status" value="1"/>
</dbReference>
<evidence type="ECO:0000313" key="6">
    <source>
        <dbReference type="Proteomes" id="UP001497453"/>
    </source>
</evidence>
<dbReference type="SUPFAM" id="SSF81383">
    <property type="entry name" value="F-box domain"/>
    <property type="match status" value="1"/>
</dbReference>
<evidence type="ECO:0000256" key="1">
    <source>
        <dbReference type="ARBA" id="ARBA00022574"/>
    </source>
</evidence>
<dbReference type="Pfam" id="PF00400">
    <property type="entry name" value="WD40"/>
    <property type="match status" value="7"/>
</dbReference>
<feature type="repeat" description="WD" evidence="3">
    <location>
        <begin position="288"/>
        <end position="327"/>
    </location>
</feature>
<dbReference type="SMART" id="SM00256">
    <property type="entry name" value="FBOX"/>
    <property type="match status" value="1"/>
</dbReference>
<dbReference type="Pfam" id="PF12937">
    <property type="entry name" value="F-box-like"/>
    <property type="match status" value="1"/>
</dbReference>
<evidence type="ECO:0000256" key="2">
    <source>
        <dbReference type="ARBA" id="ARBA00022737"/>
    </source>
</evidence>
<dbReference type="PROSITE" id="PS50181">
    <property type="entry name" value="FBOX"/>
    <property type="match status" value="1"/>
</dbReference>
<feature type="repeat" description="WD" evidence="3">
    <location>
        <begin position="368"/>
        <end position="407"/>
    </location>
</feature>
<dbReference type="PROSITE" id="PS50294">
    <property type="entry name" value="WD_REPEATS_REGION"/>
    <property type="match status" value="2"/>
</dbReference>
<dbReference type="PROSITE" id="PS00678">
    <property type="entry name" value="WD_REPEATS_1"/>
    <property type="match status" value="3"/>
</dbReference>
<keyword evidence="2" id="KW-0677">Repeat</keyword>
<feature type="repeat" description="WD" evidence="3">
    <location>
        <begin position="483"/>
        <end position="522"/>
    </location>
</feature>
<dbReference type="InterPro" id="IPR019775">
    <property type="entry name" value="WD40_repeat_CS"/>
</dbReference>
<sequence>MITLADEGFTECDAGNMRNAQDLLLNIKSIREREDLVYALLHSLPKSSLASIQRNIEPMLQLDVVGLLPDEVALLVYSFLPWQSLLSCALVNRRWRTLANDTTLWRDLCAEREWEWRPQQKQHDVFSSSPDLSINSDDEGMGDDEEEDVEYMLQDDSGFASMAIESSSSMLCTETPSIPLSPIYRDTRPFIHLSGSNLYGSTSSHISKPDYKLLFLTHIRLQNRMRSSSYRLSSLNTRGSLNPHTNTIYCLQLYTYPDTGKQVLFTGSKDRTVREWDLETNTVSRVIEGVHEGSVLSICVYNGLLASGGSDQTVAIWDLARNELVRVIQDHTDSVLCVRFDDHRLVSCSKDRTLRSYSLPSFQFQYAIDDHRAAVNAVSISPEHIVSASGDRSMKLWNATNGTLIRTFDSHHGRGIASIDFKPPYILSGSSDKHLRLLDTNSLQGWSTSPDFDPQTGNVSEGVCETCGNATNAATTAANRNRLRAHGDLVRSVALNADFAVSGSYDTTVKIWDRKTGALVADLSGGHVSRVFCVAIDSTKVVSCGEDQRICIWDFSHGIDTSFISSSHTFVHFAETWVVDC</sequence>
<feature type="repeat" description="WD" evidence="3">
    <location>
        <begin position="241"/>
        <end position="286"/>
    </location>
</feature>
<keyword evidence="6" id="KW-1185">Reference proteome</keyword>
<dbReference type="Gene3D" id="2.130.10.10">
    <property type="entry name" value="YVTN repeat-like/Quinoprotein amine dehydrogenase"/>
    <property type="match status" value="2"/>
</dbReference>
<dbReference type="InterPro" id="IPR036047">
    <property type="entry name" value="F-box-like_dom_sf"/>
</dbReference>
<dbReference type="EMBL" id="OZ037946">
    <property type="protein sequence ID" value="CAL1705733.1"/>
    <property type="molecule type" value="Genomic_DNA"/>
</dbReference>
<evidence type="ECO:0000259" key="4">
    <source>
        <dbReference type="PROSITE" id="PS50181"/>
    </source>
</evidence>
<gene>
    <name evidence="5" type="ORF">GFSPODELE1_LOCUS5556</name>
</gene>
<protein>
    <recommendedName>
        <fullName evidence="4">F-box domain-containing protein</fullName>
    </recommendedName>
</protein>
<dbReference type="InterPro" id="IPR001680">
    <property type="entry name" value="WD40_rpt"/>
</dbReference>
<dbReference type="PANTHER" id="PTHR19848:SF8">
    <property type="entry name" value="F-BOX AND WD REPEAT DOMAIN CONTAINING 7"/>
    <property type="match status" value="1"/>
</dbReference>